<dbReference type="Pfam" id="PF10035">
    <property type="entry name" value="DUF2179"/>
    <property type="match status" value="1"/>
</dbReference>
<dbReference type="PANTHER" id="PTHR33545:SF3">
    <property type="entry name" value="UPF0750 MEMBRANE PROTEIN YQFU"/>
    <property type="match status" value="1"/>
</dbReference>
<dbReference type="STRING" id="478744.SAMN05444359_101307"/>
<reference evidence="9" key="1">
    <citation type="submission" date="2016-10" db="EMBL/GenBank/DDBJ databases">
        <authorList>
            <person name="Varghese N."/>
            <person name="Submissions S."/>
        </authorList>
    </citation>
    <scope>NUCLEOTIDE SEQUENCE [LARGE SCALE GENOMIC DNA]</scope>
    <source>
        <strain evidence="9">DSM 24740</strain>
    </source>
</reference>
<dbReference type="CDD" id="cd16380">
    <property type="entry name" value="YitT_C"/>
    <property type="match status" value="1"/>
</dbReference>
<organism evidence="8 9">
    <name type="scientific">Neolewinella agarilytica</name>
    <dbReference type="NCBI Taxonomy" id="478744"/>
    <lineage>
        <taxon>Bacteria</taxon>
        <taxon>Pseudomonadati</taxon>
        <taxon>Bacteroidota</taxon>
        <taxon>Saprospiria</taxon>
        <taxon>Saprospirales</taxon>
        <taxon>Lewinellaceae</taxon>
        <taxon>Neolewinella</taxon>
    </lineage>
</organism>
<dbReference type="PIRSF" id="PIRSF006483">
    <property type="entry name" value="Membrane_protein_YitT"/>
    <property type="match status" value="1"/>
</dbReference>
<dbReference type="InterPro" id="IPR015867">
    <property type="entry name" value="N-reg_PII/ATP_PRibTrfase_C"/>
</dbReference>
<evidence type="ECO:0000256" key="6">
    <source>
        <dbReference type="SAM" id="Phobius"/>
    </source>
</evidence>
<feature type="transmembrane region" description="Helical" evidence="6">
    <location>
        <begin position="109"/>
        <end position="128"/>
    </location>
</feature>
<keyword evidence="2" id="KW-1003">Cell membrane</keyword>
<feature type="transmembrane region" description="Helical" evidence="6">
    <location>
        <begin position="12"/>
        <end position="32"/>
    </location>
</feature>
<keyword evidence="5 6" id="KW-0472">Membrane</keyword>
<dbReference type="InterPro" id="IPR019264">
    <property type="entry name" value="DUF2179"/>
</dbReference>
<name>A0A1H8ZFY4_9BACT</name>
<feature type="domain" description="DUF2179" evidence="7">
    <location>
        <begin position="221"/>
        <end position="278"/>
    </location>
</feature>
<gene>
    <name evidence="8" type="ORF">SAMN05444359_101307</name>
</gene>
<dbReference type="FunCoup" id="A0A1H8ZFY4">
    <property type="interactions" value="6"/>
</dbReference>
<feature type="transmembrane region" description="Helical" evidence="6">
    <location>
        <begin position="149"/>
        <end position="168"/>
    </location>
</feature>
<evidence type="ECO:0000313" key="9">
    <source>
        <dbReference type="Proteomes" id="UP000199021"/>
    </source>
</evidence>
<dbReference type="InterPro" id="IPR003740">
    <property type="entry name" value="YitT"/>
</dbReference>
<dbReference type="InterPro" id="IPR051461">
    <property type="entry name" value="UPF0750_membrane"/>
</dbReference>
<dbReference type="PANTHER" id="PTHR33545">
    <property type="entry name" value="UPF0750 MEMBRANE PROTEIN YITT-RELATED"/>
    <property type="match status" value="1"/>
</dbReference>
<dbReference type="GO" id="GO:0005886">
    <property type="term" value="C:plasma membrane"/>
    <property type="evidence" value="ECO:0007669"/>
    <property type="project" value="UniProtKB-SubCell"/>
</dbReference>
<sequence length="287" mass="31246">MSKTHLLNNLKDLIFIILGVASAAFGLESLLLPNQFIDGGVTGISLLVANLTGWRLSVLLVAINLPFLVLARWVIGKRFAVKTAIAITLLAITIYTVHFPEVTDDKLLVAVFGGFFLGAGIGLSMRGGSVLDGTEVLAIFLSRKLGLKVSDWVILINIVIFGAAAYLLSVEQALYSLLTYIVASKTLDFVIDGIEEYTGVTIISQQSEEVRRILVEELGSGVTIYRGRGGYRSSKEGHEIDIIYTVITRLEISKLTRLVRSVDESAFFTMSSINDTYGGMVKKKGVH</sequence>
<evidence type="ECO:0000256" key="2">
    <source>
        <dbReference type="ARBA" id="ARBA00022475"/>
    </source>
</evidence>
<evidence type="ECO:0000256" key="4">
    <source>
        <dbReference type="ARBA" id="ARBA00022989"/>
    </source>
</evidence>
<protein>
    <submittedName>
        <fullName evidence="8">Uncharacterized membrane-anchored protein YitT, contains DUF161 and DUF2179 domains</fullName>
    </submittedName>
</protein>
<accession>A0A1H8ZFY4</accession>
<dbReference type="InParanoid" id="A0A1H8ZFY4"/>
<dbReference type="Proteomes" id="UP000199021">
    <property type="component" value="Unassembled WGS sequence"/>
</dbReference>
<dbReference type="EMBL" id="FOFB01000001">
    <property type="protein sequence ID" value="SEP63225.1"/>
    <property type="molecule type" value="Genomic_DNA"/>
</dbReference>
<dbReference type="OrthoDB" id="265478at2"/>
<evidence type="ECO:0000313" key="8">
    <source>
        <dbReference type="EMBL" id="SEP63225.1"/>
    </source>
</evidence>
<comment type="subcellular location">
    <subcellularLocation>
        <location evidence="1">Cell membrane</location>
        <topology evidence="1">Multi-pass membrane protein</topology>
    </subcellularLocation>
</comment>
<evidence type="ECO:0000256" key="1">
    <source>
        <dbReference type="ARBA" id="ARBA00004651"/>
    </source>
</evidence>
<keyword evidence="9" id="KW-1185">Reference proteome</keyword>
<evidence type="ECO:0000256" key="3">
    <source>
        <dbReference type="ARBA" id="ARBA00022692"/>
    </source>
</evidence>
<dbReference type="Gene3D" id="3.30.70.120">
    <property type="match status" value="1"/>
</dbReference>
<feature type="transmembrane region" description="Helical" evidence="6">
    <location>
        <begin position="44"/>
        <end position="67"/>
    </location>
</feature>
<proteinExistence type="predicted"/>
<feature type="transmembrane region" description="Helical" evidence="6">
    <location>
        <begin position="79"/>
        <end position="97"/>
    </location>
</feature>
<keyword evidence="4 6" id="KW-1133">Transmembrane helix</keyword>
<dbReference type="AlphaFoldDB" id="A0A1H8ZFY4"/>
<dbReference type="Pfam" id="PF02588">
    <property type="entry name" value="YitT_membrane"/>
    <property type="match status" value="1"/>
</dbReference>
<evidence type="ECO:0000256" key="5">
    <source>
        <dbReference type="ARBA" id="ARBA00023136"/>
    </source>
</evidence>
<evidence type="ECO:0000259" key="7">
    <source>
        <dbReference type="Pfam" id="PF10035"/>
    </source>
</evidence>
<keyword evidence="3 6" id="KW-0812">Transmembrane</keyword>
<dbReference type="RefSeq" id="WP_090165028.1">
    <property type="nucleotide sequence ID" value="NZ_FOFB01000001.1"/>
</dbReference>